<dbReference type="Proteomes" id="UP001370758">
    <property type="component" value="Unassembled WGS sequence"/>
</dbReference>
<feature type="compositionally biased region" description="Basic residues" evidence="1">
    <location>
        <begin position="1"/>
        <end position="13"/>
    </location>
</feature>
<evidence type="ECO:0000256" key="1">
    <source>
        <dbReference type="SAM" id="MobiDB-lite"/>
    </source>
</evidence>
<feature type="region of interest" description="Disordered" evidence="1">
    <location>
        <begin position="413"/>
        <end position="433"/>
    </location>
</feature>
<dbReference type="GO" id="GO:0005666">
    <property type="term" value="C:RNA polymerase III complex"/>
    <property type="evidence" value="ECO:0007669"/>
    <property type="project" value="TreeGrafter"/>
</dbReference>
<dbReference type="InterPro" id="IPR006886">
    <property type="entry name" value="RNA_pol_III_Rpc5"/>
</dbReference>
<organism evidence="2 3">
    <name type="scientific">Arthrobotrys musiformis</name>
    <dbReference type="NCBI Taxonomy" id="47236"/>
    <lineage>
        <taxon>Eukaryota</taxon>
        <taxon>Fungi</taxon>
        <taxon>Dikarya</taxon>
        <taxon>Ascomycota</taxon>
        <taxon>Pezizomycotina</taxon>
        <taxon>Orbiliomycetes</taxon>
        <taxon>Orbiliales</taxon>
        <taxon>Orbiliaceae</taxon>
        <taxon>Arthrobotrys</taxon>
    </lineage>
</organism>
<feature type="region of interest" description="Disordered" evidence="1">
    <location>
        <begin position="201"/>
        <end position="252"/>
    </location>
</feature>
<feature type="compositionally biased region" description="Acidic residues" evidence="1">
    <location>
        <begin position="230"/>
        <end position="239"/>
    </location>
</feature>
<comment type="caution">
    <text evidence="2">The sequence shown here is derived from an EMBL/GenBank/DDBJ whole genome shotgun (WGS) entry which is preliminary data.</text>
</comment>
<evidence type="ECO:0000313" key="3">
    <source>
        <dbReference type="Proteomes" id="UP001370758"/>
    </source>
</evidence>
<sequence>MPPKPRAKPKPQPRRTAGAVEATVSAKDPDTSAVPKQEPEEDNAGFSATAAAAPQPSAYKSASLFIEDHSDSDSEAAQRGQGPQPSQNTGAQSLEAHHDAGDESEDEDEDVAFSDIDDDPVVQSYDIVLNNTFNDMMYLFQYPVRNRSQPYTFQEGFAPVEARMKVNTGVLELDIPINVERNYDERKGVLYGDVLHKSRIQRSMRAGGGADSGDRGDNPSDRRKRRRTAEDDDDMEDDSNIPTPETLLDFQEAKRKNRILNRQTLGAKMQGADANYFVALFEEGKLHFTRLAGSLQLRPQFHHIDIMTEQERANQKAMREMNNPQNAKATEARAVNLSVKTASGDNRTLSAAEQLAKDIRLEEDEPWREIEWVDQDDDEAWQMFANVHKQSPVPLNNVFSQAEYFKWCSTHSNIPEQDERKGGRSQNRLAHGR</sequence>
<dbReference type="PANTHER" id="PTHR12069:SF0">
    <property type="entry name" value="DNA-DIRECTED RNA POLYMERASE III SUBUNIT RPC5"/>
    <property type="match status" value="1"/>
</dbReference>
<dbReference type="AlphaFoldDB" id="A0AAV9VRF6"/>
<accession>A0AAV9VRF6</accession>
<protein>
    <submittedName>
        <fullName evidence="2">Uncharacterized protein</fullName>
    </submittedName>
</protein>
<proteinExistence type="predicted"/>
<dbReference type="GO" id="GO:0042797">
    <property type="term" value="P:tRNA transcription by RNA polymerase III"/>
    <property type="evidence" value="ECO:0007669"/>
    <property type="project" value="TreeGrafter"/>
</dbReference>
<feature type="compositionally biased region" description="Polar residues" evidence="1">
    <location>
        <begin position="424"/>
        <end position="433"/>
    </location>
</feature>
<feature type="region of interest" description="Disordered" evidence="1">
    <location>
        <begin position="1"/>
        <end position="117"/>
    </location>
</feature>
<feature type="compositionally biased region" description="Basic and acidic residues" evidence="1">
    <location>
        <begin position="212"/>
        <end position="221"/>
    </location>
</feature>
<dbReference type="EMBL" id="JAVHJL010000013">
    <property type="protein sequence ID" value="KAK6495448.1"/>
    <property type="molecule type" value="Genomic_DNA"/>
</dbReference>
<dbReference type="PANTHER" id="PTHR12069">
    <property type="entry name" value="DNA-DIRECTED RNA POLYMERASES III 80 KDA POLYPEPTIDE RNA POLYMERASE III SUBUNIT 5"/>
    <property type="match status" value="1"/>
</dbReference>
<feature type="compositionally biased region" description="Acidic residues" evidence="1">
    <location>
        <begin position="102"/>
        <end position="117"/>
    </location>
</feature>
<keyword evidence="3" id="KW-1185">Reference proteome</keyword>
<reference evidence="2 3" key="1">
    <citation type="submission" date="2023-08" db="EMBL/GenBank/DDBJ databases">
        <authorList>
            <person name="Palmer J.M."/>
        </authorList>
    </citation>
    <scope>NUCLEOTIDE SEQUENCE [LARGE SCALE GENOMIC DNA]</scope>
    <source>
        <strain evidence="2 3">TWF481</strain>
    </source>
</reference>
<evidence type="ECO:0000313" key="2">
    <source>
        <dbReference type="EMBL" id="KAK6495448.1"/>
    </source>
</evidence>
<gene>
    <name evidence="2" type="ORF">TWF481_003467</name>
</gene>
<feature type="compositionally biased region" description="Low complexity" evidence="1">
    <location>
        <begin position="44"/>
        <end position="63"/>
    </location>
</feature>
<feature type="compositionally biased region" description="Polar residues" evidence="1">
    <location>
        <begin position="81"/>
        <end position="92"/>
    </location>
</feature>
<dbReference type="Pfam" id="PF04801">
    <property type="entry name" value="RPC5"/>
    <property type="match status" value="2"/>
</dbReference>
<name>A0AAV9VRF6_9PEZI</name>